<keyword evidence="9" id="KW-1185">Reference proteome</keyword>
<dbReference type="AlphaFoldDB" id="A0A437DGH5"/>
<dbReference type="InterPro" id="IPR026521">
    <property type="entry name" value="THAP2"/>
</dbReference>
<dbReference type="Pfam" id="PF05485">
    <property type="entry name" value="THAP"/>
    <property type="match status" value="1"/>
</dbReference>
<proteinExistence type="predicted"/>
<evidence type="ECO:0000313" key="9">
    <source>
        <dbReference type="Proteomes" id="UP000283210"/>
    </source>
</evidence>
<reference evidence="8 9" key="1">
    <citation type="submission" date="2018-11" db="EMBL/GenBank/DDBJ databases">
        <authorList>
            <person name="Lopez-Roques C."/>
            <person name="Donnadieu C."/>
            <person name="Bouchez O."/>
            <person name="Klopp C."/>
            <person name="Cabau C."/>
            <person name="Zahm M."/>
        </authorList>
    </citation>
    <scope>NUCLEOTIDE SEQUENCE [LARGE SCALE GENOMIC DNA]</scope>
    <source>
        <strain evidence="8">RS831</strain>
        <tissue evidence="8">Whole body</tissue>
    </source>
</reference>
<dbReference type="SMART" id="SM00980">
    <property type="entry name" value="THAP"/>
    <property type="match status" value="1"/>
</dbReference>
<evidence type="ECO:0000256" key="6">
    <source>
        <dbReference type="SAM" id="Coils"/>
    </source>
</evidence>
<gene>
    <name evidence="8" type="ORF">OJAV_G00036290</name>
</gene>
<name>A0A437DGH5_ORYJA</name>
<keyword evidence="3" id="KW-0862">Zinc</keyword>
<evidence type="ECO:0000256" key="4">
    <source>
        <dbReference type="ARBA" id="ARBA00023125"/>
    </source>
</evidence>
<evidence type="ECO:0000256" key="2">
    <source>
        <dbReference type="ARBA" id="ARBA00022771"/>
    </source>
</evidence>
<dbReference type="SMART" id="SM00692">
    <property type="entry name" value="DM3"/>
    <property type="match status" value="1"/>
</dbReference>
<feature type="domain" description="THAP-type" evidence="7">
    <location>
        <begin position="4"/>
        <end position="102"/>
    </location>
</feature>
<evidence type="ECO:0000259" key="7">
    <source>
        <dbReference type="PROSITE" id="PS50950"/>
    </source>
</evidence>
<dbReference type="GO" id="GO:0003677">
    <property type="term" value="F:DNA binding"/>
    <property type="evidence" value="ECO:0007669"/>
    <property type="project" value="UniProtKB-UniRule"/>
</dbReference>
<dbReference type="InterPro" id="IPR006612">
    <property type="entry name" value="THAP_Znf"/>
</dbReference>
<dbReference type="EMBL" id="CM012440">
    <property type="protein sequence ID" value="RVE73961.1"/>
    <property type="molecule type" value="Genomic_DNA"/>
</dbReference>
<dbReference type="PROSITE" id="PS50950">
    <property type="entry name" value="ZF_THAP"/>
    <property type="match status" value="1"/>
</dbReference>
<evidence type="ECO:0000313" key="8">
    <source>
        <dbReference type="EMBL" id="RVE73961.1"/>
    </source>
</evidence>
<keyword evidence="4 5" id="KW-0238">DNA-binding</keyword>
<organism evidence="8 9">
    <name type="scientific">Oryzias javanicus</name>
    <name type="common">Javanese ricefish</name>
    <name type="synonym">Aplocheilus javanicus</name>
    <dbReference type="NCBI Taxonomy" id="123683"/>
    <lineage>
        <taxon>Eukaryota</taxon>
        <taxon>Metazoa</taxon>
        <taxon>Chordata</taxon>
        <taxon>Craniata</taxon>
        <taxon>Vertebrata</taxon>
        <taxon>Euteleostomi</taxon>
        <taxon>Actinopterygii</taxon>
        <taxon>Neopterygii</taxon>
        <taxon>Teleostei</taxon>
        <taxon>Neoteleostei</taxon>
        <taxon>Acanthomorphata</taxon>
        <taxon>Ovalentaria</taxon>
        <taxon>Atherinomorphae</taxon>
        <taxon>Beloniformes</taxon>
        <taxon>Adrianichthyidae</taxon>
        <taxon>Oryziinae</taxon>
        <taxon>Oryzias</taxon>
    </lineage>
</organism>
<keyword evidence="6" id="KW-0175">Coiled coil</keyword>
<dbReference type="PANTHER" id="PTHR47696:SF2">
    <property type="entry name" value="PROVISIONAL ORTHOLOG OF THAP DOMAIN CONTAINING 1"/>
    <property type="match status" value="1"/>
</dbReference>
<accession>A0A437DGH5</accession>
<keyword evidence="2 5" id="KW-0863">Zinc-finger</keyword>
<dbReference type="Gene3D" id="6.20.210.20">
    <property type="entry name" value="THAP domain"/>
    <property type="match status" value="1"/>
</dbReference>
<dbReference type="InterPro" id="IPR038441">
    <property type="entry name" value="THAP_Znf_sf"/>
</dbReference>
<feature type="coiled-coil region" evidence="6">
    <location>
        <begin position="158"/>
        <end position="220"/>
    </location>
</feature>
<reference evidence="8 9" key="2">
    <citation type="submission" date="2019-01" db="EMBL/GenBank/DDBJ databases">
        <title>A chromosome length genome reference of the Java medaka (oryzias javanicus).</title>
        <authorList>
            <person name="Herpin A."/>
            <person name="Takehana Y."/>
            <person name="Naruse K."/>
            <person name="Ansai S."/>
            <person name="Kawaguchi M."/>
        </authorList>
    </citation>
    <scope>NUCLEOTIDE SEQUENCE [LARGE SCALE GENOMIC DNA]</scope>
    <source>
        <strain evidence="8">RS831</strain>
        <tissue evidence="8">Whole body</tissue>
    </source>
</reference>
<dbReference type="SUPFAM" id="SSF57716">
    <property type="entry name" value="Glucocorticoid receptor-like (DNA-binding domain)"/>
    <property type="match status" value="1"/>
</dbReference>
<dbReference type="Proteomes" id="UP000283210">
    <property type="component" value="Chromosome 4"/>
</dbReference>
<dbReference type="OrthoDB" id="7312725at2759"/>
<dbReference type="PANTHER" id="PTHR47696">
    <property type="entry name" value="THAP DOMAIN-CONTAINING PROTEIN 2"/>
    <property type="match status" value="1"/>
</dbReference>
<evidence type="ECO:0000256" key="5">
    <source>
        <dbReference type="PROSITE-ProRule" id="PRU00309"/>
    </source>
</evidence>
<evidence type="ECO:0000256" key="3">
    <source>
        <dbReference type="ARBA" id="ARBA00022833"/>
    </source>
</evidence>
<keyword evidence="1" id="KW-0479">Metal-binding</keyword>
<sequence>MLLLTGHHLCTRFTSRTDWRCRRALVIFIRAGRNKDVTFHKFPSDEKRRREWAKELRRADEEGQMWIPSKYDVICSAHFKKEDLDRTGQTTRLRDGVKPVVFDFPRRLKRKAPPRRSEGSDEVNPVIPECSATTDIINKQQQQAVFTAQDHSYQLPDSRDLRERIDRLNQHRIKLERELRNAKDREKRSRINCLSLLQDLKEKSLETEELQNKLEAFADLLEIPESESSEEQRPCAGDSVA</sequence>
<dbReference type="GO" id="GO:0008270">
    <property type="term" value="F:zinc ion binding"/>
    <property type="evidence" value="ECO:0007669"/>
    <property type="project" value="UniProtKB-KW"/>
</dbReference>
<protein>
    <recommendedName>
        <fullName evidence="7">THAP-type domain-containing protein</fullName>
    </recommendedName>
</protein>
<evidence type="ECO:0000256" key="1">
    <source>
        <dbReference type="ARBA" id="ARBA00022723"/>
    </source>
</evidence>